<protein>
    <recommendedName>
        <fullName evidence="3">Sulfotransferase domain-containing protein</fullName>
    </recommendedName>
</protein>
<dbReference type="SUPFAM" id="SSF52540">
    <property type="entry name" value="P-loop containing nucleoside triphosphate hydrolases"/>
    <property type="match status" value="1"/>
</dbReference>
<evidence type="ECO:0000259" key="3">
    <source>
        <dbReference type="Pfam" id="PF00685"/>
    </source>
</evidence>
<sequence length="281" mass="32783">MKDRERPFYKISNGHRIPGAFSEETLEGFLRYHPSDDDIFIVTFPKCGTHWAHMMLSKTLQVCRGLPPRPFILAEREGVDAILAAPRPRIVCTHLPFRLTPRNERTKYVYVARNPKDCCVSFFHHTRSHPSYGFADGTFEEYFEIFLEGLTDFGNYYDNLKSWYARKNDPNVLFITYESMKFDTRGSVIKLARFVDEQLAVALEEDDDKMKSVLDASSVESMRKEVQGPFIRKGVVGDWKNYFSREQSRRLEERFMQETEGTDIPDLWKDVDWKLHGPNGA</sequence>
<dbReference type="InterPro" id="IPR027417">
    <property type="entry name" value="P-loop_NTPase"/>
</dbReference>
<reference evidence="4" key="2">
    <citation type="submission" date="2021-09" db="EMBL/GenBank/DDBJ databases">
        <authorList>
            <person name="Jia N."/>
            <person name="Wang J."/>
            <person name="Shi W."/>
            <person name="Du L."/>
            <person name="Sun Y."/>
            <person name="Zhan W."/>
            <person name="Jiang J."/>
            <person name="Wang Q."/>
            <person name="Zhang B."/>
            <person name="Ji P."/>
            <person name="Sakyi L.B."/>
            <person name="Cui X."/>
            <person name="Yuan T."/>
            <person name="Jiang B."/>
            <person name="Yang W."/>
            <person name="Lam T.T.-Y."/>
            <person name="Chang Q."/>
            <person name="Ding S."/>
            <person name="Wang X."/>
            <person name="Zhu J."/>
            <person name="Ruan X."/>
            <person name="Zhao L."/>
            <person name="Wei J."/>
            <person name="Que T."/>
            <person name="Du C."/>
            <person name="Cheng J."/>
            <person name="Dai P."/>
            <person name="Han X."/>
            <person name="Huang E."/>
            <person name="Gao Y."/>
            <person name="Liu J."/>
            <person name="Shao H."/>
            <person name="Ye R."/>
            <person name="Li L."/>
            <person name="Wei W."/>
            <person name="Wang X."/>
            <person name="Wang C."/>
            <person name="Huo Q."/>
            <person name="Li W."/>
            <person name="Guo W."/>
            <person name="Chen H."/>
            <person name="Chen S."/>
            <person name="Zhou L."/>
            <person name="Zhou L."/>
            <person name="Ni X."/>
            <person name="Tian J."/>
            <person name="Zhou Y."/>
            <person name="Sheng Y."/>
            <person name="Liu T."/>
            <person name="Pan Y."/>
            <person name="Xia L."/>
            <person name="Li J."/>
            <person name="Zhao F."/>
            <person name="Cao W."/>
        </authorList>
    </citation>
    <scope>NUCLEOTIDE SEQUENCE</scope>
    <source>
        <strain evidence="4">Rsan-2018</strain>
        <tissue evidence="4">Larvae</tissue>
    </source>
</reference>
<proteinExistence type="inferred from homology"/>
<organism evidence="4 5">
    <name type="scientific">Rhipicephalus sanguineus</name>
    <name type="common">Brown dog tick</name>
    <name type="synonym">Ixodes sanguineus</name>
    <dbReference type="NCBI Taxonomy" id="34632"/>
    <lineage>
        <taxon>Eukaryota</taxon>
        <taxon>Metazoa</taxon>
        <taxon>Ecdysozoa</taxon>
        <taxon>Arthropoda</taxon>
        <taxon>Chelicerata</taxon>
        <taxon>Arachnida</taxon>
        <taxon>Acari</taxon>
        <taxon>Parasitiformes</taxon>
        <taxon>Ixodida</taxon>
        <taxon>Ixodoidea</taxon>
        <taxon>Ixodidae</taxon>
        <taxon>Rhipicephalinae</taxon>
        <taxon>Rhipicephalus</taxon>
        <taxon>Rhipicephalus</taxon>
    </lineage>
</organism>
<reference evidence="4" key="1">
    <citation type="journal article" date="2020" name="Cell">
        <title>Large-Scale Comparative Analyses of Tick Genomes Elucidate Their Genetic Diversity and Vector Capacities.</title>
        <authorList>
            <consortium name="Tick Genome and Microbiome Consortium (TIGMIC)"/>
            <person name="Jia N."/>
            <person name="Wang J."/>
            <person name="Shi W."/>
            <person name="Du L."/>
            <person name="Sun Y."/>
            <person name="Zhan W."/>
            <person name="Jiang J.F."/>
            <person name="Wang Q."/>
            <person name="Zhang B."/>
            <person name="Ji P."/>
            <person name="Bell-Sakyi L."/>
            <person name="Cui X.M."/>
            <person name="Yuan T.T."/>
            <person name="Jiang B.G."/>
            <person name="Yang W.F."/>
            <person name="Lam T.T."/>
            <person name="Chang Q.C."/>
            <person name="Ding S.J."/>
            <person name="Wang X.J."/>
            <person name="Zhu J.G."/>
            <person name="Ruan X.D."/>
            <person name="Zhao L."/>
            <person name="Wei J.T."/>
            <person name="Ye R.Z."/>
            <person name="Que T.C."/>
            <person name="Du C.H."/>
            <person name="Zhou Y.H."/>
            <person name="Cheng J.X."/>
            <person name="Dai P.F."/>
            <person name="Guo W.B."/>
            <person name="Han X.H."/>
            <person name="Huang E.J."/>
            <person name="Li L.F."/>
            <person name="Wei W."/>
            <person name="Gao Y.C."/>
            <person name="Liu J.Z."/>
            <person name="Shao H.Z."/>
            <person name="Wang X."/>
            <person name="Wang C.C."/>
            <person name="Yang T.C."/>
            <person name="Huo Q.B."/>
            <person name="Li W."/>
            <person name="Chen H.Y."/>
            <person name="Chen S.E."/>
            <person name="Zhou L.G."/>
            <person name="Ni X.B."/>
            <person name="Tian J.H."/>
            <person name="Sheng Y."/>
            <person name="Liu T."/>
            <person name="Pan Y.S."/>
            <person name="Xia L.Y."/>
            <person name="Li J."/>
            <person name="Zhao F."/>
            <person name="Cao W.C."/>
        </authorList>
    </citation>
    <scope>NUCLEOTIDE SEQUENCE</scope>
    <source>
        <strain evidence="4">Rsan-2018</strain>
    </source>
</reference>
<dbReference type="InterPro" id="IPR000863">
    <property type="entry name" value="Sulfotransferase_dom"/>
</dbReference>
<comment type="caution">
    <text evidence="4">The sequence shown here is derived from an EMBL/GenBank/DDBJ whole genome shotgun (WGS) entry which is preliminary data.</text>
</comment>
<comment type="similarity">
    <text evidence="1">Belongs to the sulfotransferase 1 family.</text>
</comment>
<dbReference type="GO" id="GO:0008146">
    <property type="term" value="F:sulfotransferase activity"/>
    <property type="evidence" value="ECO:0007669"/>
    <property type="project" value="InterPro"/>
</dbReference>
<dbReference type="EMBL" id="JABSTV010001252">
    <property type="protein sequence ID" value="KAH7947949.1"/>
    <property type="molecule type" value="Genomic_DNA"/>
</dbReference>
<gene>
    <name evidence="4" type="ORF">HPB52_017205</name>
</gene>
<evidence type="ECO:0000256" key="1">
    <source>
        <dbReference type="ARBA" id="ARBA00005771"/>
    </source>
</evidence>
<evidence type="ECO:0000256" key="2">
    <source>
        <dbReference type="ARBA" id="ARBA00022679"/>
    </source>
</evidence>
<evidence type="ECO:0000313" key="4">
    <source>
        <dbReference type="EMBL" id="KAH7947949.1"/>
    </source>
</evidence>
<keyword evidence="2" id="KW-0808">Transferase</keyword>
<dbReference type="Pfam" id="PF00685">
    <property type="entry name" value="Sulfotransfer_1"/>
    <property type="match status" value="1"/>
</dbReference>
<dbReference type="VEuPathDB" id="VectorBase:RSAN_027790"/>
<dbReference type="AlphaFoldDB" id="A0A9D4PNJ2"/>
<dbReference type="Gene3D" id="3.40.50.300">
    <property type="entry name" value="P-loop containing nucleotide triphosphate hydrolases"/>
    <property type="match status" value="1"/>
</dbReference>
<dbReference type="Proteomes" id="UP000821837">
    <property type="component" value="Chromosome 6"/>
</dbReference>
<feature type="domain" description="Sulfotransferase" evidence="3">
    <location>
        <begin position="36"/>
        <end position="262"/>
    </location>
</feature>
<keyword evidence="5" id="KW-1185">Reference proteome</keyword>
<accession>A0A9D4PNJ2</accession>
<dbReference type="OrthoDB" id="205623at2759"/>
<name>A0A9D4PNJ2_RHISA</name>
<evidence type="ECO:0000313" key="5">
    <source>
        <dbReference type="Proteomes" id="UP000821837"/>
    </source>
</evidence>
<dbReference type="PANTHER" id="PTHR11783">
    <property type="entry name" value="SULFOTRANSFERASE SULT"/>
    <property type="match status" value="1"/>
</dbReference>